<keyword evidence="1" id="KW-0175">Coiled coil</keyword>
<feature type="compositionally biased region" description="Polar residues" evidence="2">
    <location>
        <begin position="1"/>
        <end position="10"/>
    </location>
</feature>
<feature type="compositionally biased region" description="Polar residues" evidence="2">
    <location>
        <begin position="720"/>
        <end position="748"/>
    </location>
</feature>
<feature type="region of interest" description="Disordered" evidence="2">
    <location>
        <begin position="706"/>
        <end position="748"/>
    </location>
</feature>
<name>A0A165E543_9APHY</name>
<accession>A0A165E543</accession>
<protein>
    <submittedName>
        <fullName evidence="3">Uncharacterized protein</fullName>
    </submittedName>
</protein>
<proteinExistence type="predicted"/>
<feature type="coiled-coil region" evidence="1">
    <location>
        <begin position="407"/>
        <end position="434"/>
    </location>
</feature>
<reference evidence="3 4" key="1">
    <citation type="journal article" date="2016" name="Mol. Biol. Evol.">
        <title>Comparative Genomics of Early-Diverging Mushroom-Forming Fungi Provides Insights into the Origins of Lignocellulose Decay Capabilities.</title>
        <authorList>
            <person name="Nagy L.G."/>
            <person name="Riley R."/>
            <person name="Tritt A."/>
            <person name="Adam C."/>
            <person name="Daum C."/>
            <person name="Floudas D."/>
            <person name="Sun H."/>
            <person name="Yadav J.S."/>
            <person name="Pangilinan J."/>
            <person name="Larsson K.H."/>
            <person name="Matsuura K."/>
            <person name="Barry K."/>
            <person name="Labutti K."/>
            <person name="Kuo R."/>
            <person name="Ohm R.A."/>
            <person name="Bhattacharya S.S."/>
            <person name="Shirouzu T."/>
            <person name="Yoshinaga Y."/>
            <person name="Martin F.M."/>
            <person name="Grigoriev I.V."/>
            <person name="Hibbett D.S."/>
        </authorList>
    </citation>
    <scope>NUCLEOTIDE SEQUENCE [LARGE SCALE GENOMIC DNA]</scope>
    <source>
        <strain evidence="3 4">93-53</strain>
    </source>
</reference>
<dbReference type="OrthoDB" id="21648at2759"/>
<dbReference type="Proteomes" id="UP000076871">
    <property type="component" value="Unassembled WGS sequence"/>
</dbReference>
<keyword evidence="4" id="KW-1185">Reference proteome</keyword>
<dbReference type="AlphaFoldDB" id="A0A165E543"/>
<evidence type="ECO:0000313" key="3">
    <source>
        <dbReference type="EMBL" id="KZT06254.1"/>
    </source>
</evidence>
<organism evidence="3 4">
    <name type="scientific">Laetiporus sulphureus 93-53</name>
    <dbReference type="NCBI Taxonomy" id="1314785"/>
    <lineage>
        <taxon>Eukaryota</taxon>
        <taxon>Fungi</taxon>
        <taxon>Dikarya</taxon>
        <taxon>Basidiomycota</taxon>
        <taxon>Agaricomycotina</taxon>
        <taxon>Agaricomycetes</taxon>
        <taxon>Polyporales</taxon>
        <taxon>Laetiporus</taxon>
    </lineage>
</organism>
<dbReference type="EMBL" id="KV427625">
    <property type="protein sequence ID" value="KZT06254.1"/>
    <property type="molecule type" value="Genomic_DNA"/>
</dbReference>
<feature type="region of interest" description="Disordered" evidence="2">
    <location>
        <begin position="1"/>
        <end position="73"/>
    </location>
</feature>
<dbReference type="GeneID" id="63823446"/>
<feature type="region of interest" description="Disordered" evidence="2">
    <location>
        <begin position="621"/>
        <end position="643"/>
    </location>
</feature>
<dbReference type="InParanoid" id="A0A165E543"/>
<dbReference type="STRING" id="1314785.A0A165E543"/>
<dbReference type="RefSeq" id="XP_040763994.1">
    <property type="nucleotide sequence ID" value="XM_040906417.1"/>
</dbReference>
<evidence type="ECO:0000256" key="1">
    <source>
        <dbReference type="SAM" id="Coils"/>
    </source>
</evidence>
<evidence type="ECO:0000313" key="4">
    <source>
        <dbReference type="Proteomes" id="UP000076871"/>
    </source>
</evidence>
<sequence>MARATRSSGQADKDKLQEPPASPRKTASKKRKRNSDNDDPSVPKQPRIDGSPEPEGPQPGVSETSSTGSGDKAIDASDAQKILDVLEVIDTQGLLDRVFPLSAETLESASTESAASTSATSQTYSLRALLKNPSRYPLRVLRSAVQHLFPISSHPRSLPSSTVAQQLRFCNLALSLLDSASIHSLPQVLDVESIFPTLFSPSTDVDEPQSAKTASASPTLARKRKYALVQRLPTGDWWTSLNSDFTPAFADDKALKDLPAGYAELAAILPSASTSTTKTEKTLAAYAPRRSNAALNQLPGPRRVSCGRFLDYGPYASFAPSFDQDGMEVGRDALGEVIWQREERTRLRSLVKGKQKALPPSVIVESSRITEGQSDEHRTEEKEELDTALESLLPRDEVAAIKSALGSLELEEAVQQLLDKNARALQRLHRMQRERLGRERGVSSTVEEGSEEWTTAQAIIDSLTLLASLRPRSSSDDGKEPPLVPPPSVLHALQRTLPIGATQGWYGTLPAGHTTALKDDTTVKLKPGVTVSPATTATAAAAATTLPTKTSTTPYAGYNYPNYPSQYRGGYGTYTPGQASGYYSNYPTIQGQTAPSTHYPSSQYNASGQYGYGSWYNYQQNQPGSTTGGSTSGRATPQQAASPTNVAANYASFFASTTQQQSQPQRAVANTVASVAAGTKNYQSGTYAAGQSGYTAPTLPAHLRSGTGGSSTPIMPRPSTPGTGSATPAYSSQSYFGNLPATAQSATR</sequence>
<feature type="compositionally biased region" description="Polar residues" evidence="2">
    <location>
        <begin position="634"/>
        <end position="643"/>
    </location>
</feature>
<evidence type="ECO:0000256" key="2">
    <source>
        <dbReference type="SAM" id="MobiDB-lite"/>
    </source>
</evidence>
<gene>
    <name evidence="3" type="ORF">LAESUDRAFT_700574</name>
</gene>